<reference evidence="2" key="1">
    <citation type="journal article" date="2019" name="Int. J. Syst. Evol. Microbiol.">
        <title>The Global Catalogue of Microorganisms (GCM) 10K type strain sequencing project: providing services to taxonomists for standard genome sequencing and annotation.</title>
        <authorList>
            <consortium name="The Broad Institute Genomics Platform"/>
            <consortium name="The Broad Institute Genome Sequencing Center for Infectious Disease"/>
            <person name="Wu L."/>
            <person name="Ma J."/>
        </authorList>
    </citation>
    <scope>NUCLEOTIDE SEQUENCE [LARGE SCALE GENOMIC DNA]</scope>
    <source>
        <strain evidence="2">CGMCC 1.15399</strain>
    </source>
</reference>
<evidence type="ECO:0000313" key="1">
    <source>
        <dbReference type="EMBL" id="MFD1544499.1"/>
    </source>
</evidence>
<evidence type="ECO:0000313" key="2">
    <source>
        <dbReference type="Proteomes" id="UP001597097"/>
    </source>
</evidence>
<proteinExistence type="predicted"/>
<organism evidence="1 2">
    <name type="scientific">Nonomuraea guangzhouensis</name>
    <dbReference type="NCBI Taxonomy" id="1291555"/>
    <lineage>
        <taxon>Bacteria</taxon>
        <taxon>Bacillati</taxon>
        <taxon>Actinomycetota</taxon>
        <taxon>Actinomycetes</taxon>
        <taxon>Streptosporangiales</taxon>
        <taxon>Streptosporangiaceae</taxon>
        <taxon>Nonomuraea</taxon>
    </lineage>
</organism>
<name>A0ABW4GQ13_9ACTN</name>
<evidence type="ECO:0008006" key="3">
    <source>
        <dbReference type="Google" id="ProtNLM"/>
    </source>
</evidence>
<comment type="caution">
    <text evidence="1">The sequence shown here is derived from an EMBL/GenBank/DDBJ whole genome shotgun (WGS) entry which is preliminary data.</text>
</comment>
<accession>A0ABW4GQ13</accession>
<gene>
    <name evidence="1" type="ORF">ACFSJ0_46165</name>
</gene>
<protein>
    <recommendedName>
        <fullName evidence="3">DUF4038 domain-containing protein</fullName>
    </recommendedName>
</protein>
<sequence>MSSRTTNRRILLIAITVVLVIAVGWVIAGAKSTRDDLGLPRVPWDGGPAYYGRFAAPAAAGWSDPSFFPIGVWFESVVDERDVRMDKEAGLNTYVELTANSDMGLVRSNGMSAITSKPLAGSGSETVGWMIADEADMFAGPGDGVWSGKYGGEGQVCLPDKPPCGYTAMRTLKDKLPKNDGRLHYANYGKGIAMWENDGEATKFVNGYTDVMSTDVYWYTDTGICEEAENFLKLPRDRCPRAANYGQVVDRGRQLDALDGKRQPIYAFVELGWPGTNGLRSIAGDELAGAVMNSLIHEARGIIYFNHSFAGPCPTQHVLREPCAQGIRTVATELNRRIRTLAPVLNTQSYVHTFAPGLDTMLKDLDGSSYVFAMPKAGVQPGPQTLRLPEALASASSVEVLFENRTLPVKDGGFTDTFERENSYHVYKVTP</sequence>
<dbReference type="Proteomes" id="UP001597097">
    <property type="component" value="Unassembled WGS sequence"/>
</dbReference>
<dbReference type="EMBL" id="JBHUCM010000044">
    <property type="protein sequence ID" value="MFD1544499.1"/>
    <property type="molecule type" value="Genomic_DNA"/>
</dbReference>
<dbReference type="RefSeq" id="WP_219529250.1">
    <property type="nucleotide sequence ID" value="NZ_JAHKRM010000006.1"/>
</dbReference>
<keyword evidence="2" id="KW-1185">Reference proteome</keyword>